<comment type="caution">
    <text evidence="1">The sequence shown here is derived from an EMBL/GenBank/DDBJ whole genome shotgun (WGS) entry which is preliminary data.</text>
</comment>
<gene>
    <name evidence="1" type="ORF">EYC84_001904</name>
</gene>
<name>A0A5M9JVZ3_MONFR</name>
<reference evidence="1 2" key="1">
    <citation type="submission" date="2019-06" db="EMBL/GenBank/DDBJ databases">
        <title>Genome Sequence of the Brown Rot Fungal Pathogen Monilinia fructicola.</title>
        <authorList>
            <person name="De Miccolis Angelini R.M."/>
            <person name="Landi L."/>
            <person name="Abate D."/>
            <person name="Pollastro S."/>
            <person name="Romanazzi G."/>
            <person name="Faretra F."/>
        </authorList>
    </citation>
    <scope>NUCLEOTIDE SEQUENCE [LARGE SCALE GENOMIC DNA]</scope>
    <source>
        <strain evidence="1 2">Mfrc123</strain>
    </source>
</reference>
<dbReference type="Proteomes" id="UP000322873">
    <property type="component" value="Unassembled WGS sequence"/>
</dbReference>
<evidence type="ECO:0000313" key="1">
    <source>
        <dbReference type="EMBL" id="KAA8571962.1"/>
    </source>
</evidence>
<dbReference type="AlphaFoldDB" id="A0A5M9JVZ3"/>
<sequence>MVILISKPRDGGLGQLGSVNCNSHFYKGVLIMYQERAERKETFKFPEEMALITYLSRIEIPIDTFTSLVRTWIPRLFARVIFNKIHPMRSATEPLQSLIFASLQP</sequence>
<evidence type="ECO:0000313" key="2">
    <source>
        <dbReference type="Proteomes" id="UP000322873"/>
    </source>
</evidence>
<accession>A0A5M9JVZ3</accession>
<keyword evidence="2" id="KW-1185">Reference proteome</keyword>
<proteinExistence type="predicted"/>
<organism evidence="1 2">
    <name type="scientific">Monilinia fructicola</name>
    <name type="common">Brown rot fungus</name>
    <name type="synonym">Ciboria fructicola</name>
    <dbReference type="NCBI Taxonomy" id="38448"/>
    <lineage>
        <taxon>Eukaryota</taxon>
        <taxon>Fungi</taxon>
        <taxon>Dikarya</taxon>
        <taxon>Ascomycota</taxon>
        <taxon>Pezizomycotina</taxon>
        <taxon>Leotiomycetes</taxon>
        <taxon>Helotiales</taxon>
        <taxon>Sclerotiniaceae</taxon>
        <taxon>Monilinia</taxon>
    </lineage>
</organism>
<protein>
    <submittedName>
        <fullName evidence="1">Uncharacterized protein</fullName>
    </submittedName>
</protein>
<dbReference type="EMBL" id="VICG01000005">
    <property type="protein sequence ID" value="KAA8571962.1"/>
    <property type="molecule type" value="Genomic_DNA"/>
</dbReference>